<dbReference type="OrthoDB" id="514967at2759"/>
<feature type="domain" description="SBP-type" evidence="6">
    <location>
        <begin position="172"/>
        <end position="249"/>
    </location>
</feature>
<dbReference type="PANTHER" id="PTHR31251:SF108">
    <property type="entry name" value="SQUAMOSA PROMOTER-BINDING-LIKE PROTEIN 7"/>
    <property type="match status" value="1"/>
</dbReference>
<organism evidence="7 8">
    <name type="scientific">Adiantum capillus-veneris</name>
    <name type="common">Maidenhair fern</name>
    <dbReference type="NCBI Taxonomy" id="13818"/>
    <lineage>
        <taxon>Eukaryota</taxon>
        <taxon>Viridiplantae</taxon>
        <taxon>Streptophyta</taxon>
        <taxon>Embryophyta</taxon>
        <taxon>Tracheophyta</taxon>
        <taxon>Polypodiopsida</taxon>
        <taxon>Polypodiidae</taxon>
        <taxon>Polypodiales</taxon>
        <taxon>Pteridineae</taxon>
        <taxon>Pteridaceae</taxon>
        <taxon>Vittarioideae</taxon>
        <taxon>Adiantum</taxon>
    </lineage>
</organism>
<dbReference type="Pfam" id="PF26102">
    <property type="entry name" value="Ig_SPL7"/>
    <property type="match status" value="1"/>
</dbReference>
<keyword evidence="1" id="KW-0479">Metal-binding</keyword>
<keyword evidence="3" id="KW-0862">Zinc</keyword>
<dbReference type="InterPro" id="IPR036893">
    <property type="entry name" value="SBP_sf"/>
</dbReference>
<proteinExistence type="predicted"/>
<name>A0A9D4Z3N5_ADICA</name>
<evidence type="ECO:0000313" key="7">
    <source>
        <dbReference type="EMBL" id="KAI5059242.1"/>
    </source>
</evidence>
<evidence type="ECO:0000256" key="4">
    <source>
        <dbReference type="PROSITE-ProRule" id="PRU00470"/>
    </source>
</evidence>
<evidence type="ECO:0000256" key="5">
    <source>
        <dbReference type="SAM" id="MobiDB-lite"/>
    </source>
</evidence>
<dbReference type="GO" id="GO:0003677">
    <property type="term" value="F:DNA binding"/>
    <property type="evidence" value="ECO:0007669"/>
    <property type="project" value="InterPro"/>
</dbReference>
<protein>
    <recommendedName>
        <fullName evidence="6">SBP-type domain-containing protein</fullName>
    </recommendedName>
</protein>
<dbReference type="GO" id="GO:0008270">
    <property type="term" value="F:zinc ion binding"/>
    <property type="evidence" value="ECO:0007669"/>
    <property type="project" value="UniProtKB-KW"/>
</dbReference>
<gene>
    <name evidence="7" type="ORF">GOP47_0025561</name>
</gene>
<evidence type="ECO:0000256" key="1">
    <source>
        <dbReference type="ARBA" id="ARBA00022723"/>
    </source>
</evidence>
<reference evidence="7" key="1">
    <citation type="submission" date="2021-01" db="EMBL/GenBank/DDBJ databases">
        <title>Adiantum capillus-veneris genome.</title>
        <authorList>
            <person name="Fang Y."/>
            <person name="Liao Q."/>
        </authorList>
    </citation>
    <scope>NUCLEOTIDE SEQUENCE</scope>
    <source>
        <strain evidence="7">H3</strain>
        <tissue evidence="7">Leaf</tissue>
    </source>
</reference>
<dbReference type="Gene3D" id="4.10.1100.10">
    <property type="entry name" value="Transcription factor, SBP-box domain"/>
    <property type="match status" value="1"/>
</dbReference>
<dbReference type="InterPro" id="IPR044817">
    <property type="entry name" value="SBP-like"/>
</dbReference>
<comment type="caution">
    <text evidence="7">The sequence shown here is derived from an EMBL/GenBank/DDBJ whole genome shotgun (WGS) entry which is preliminary data.</text>
</comment>
<dbReference type="Pfam" id="PF03110">
    <property type="entry name" value="SBP"/>
    <property type="match status" value="1"/>
</dbReference>
<evidence type="ECO:0000256" key="3">
    <source>
        <dbReference type="ARBA" id="ARBA00022833"/>
    </source>
</evidence>
<keyword evidence="2 4" id="KW-0863">Zinc-finger</keyword>
<dbReference type="EMBL" id="JABFUD020000025">
    <property type="protein sequence ID" value="KAI5059242.1"/>
    <property type="molecule type" value="Genomic_DNA"/>
</dbReference>
<dbReference type="AlphaFoldDB" id="A0A9D4Z3N5"/>
<accession>A0A9D4Z3N5</accession>
<keyword evidence="8" id="KW-1185">Reference proteome</keyword>
<dbReference type="SUPFAM" id="SSF103612">
    <property type="entry name" value="SBT domain"/>
    <property type="match status" value="1"/>
</dbReference>
<evidence type="ECO:0000259" key="6">
    <source>
        <dbReference type="PROSITE" id="PS51141"/>
    </source>
</evidence>
<evidence type="ECO:0000313" key="8">
    <source>
        <dbReference type="Proteomes" id="UP000886520"/>
    </source>
</evidence>
<dbReference type="PROSITE" id="PS51141">
    <property type="entry name" value="ZF_SBP"/>
    <property type="match status" value="1"/>
</dbReference>
<sequence length="895" mass="99829">MADCLHVLEEWDWENIFTSSLLEHDLPWHGELSEPVSMKAAATPSHASIHVSVPSSTIPVNFTNSQLSVKSGKEADDLGTPSDVIATNTSDGSLDSSGYNHDTAVSSHHMPSFETSLINPPAARYSKKKKRDPRLDCPNFLAGRIPCSCPEEDELEADIEVEPLVKKRSKVGARCQVPTCGEDIGHLKGYHQRHRVCLECANSPKVMLKDLPHRYCQQCGKFHRLSDFDEGKRSCRRKLERHNRRRRRRLVDEEGEAQDCEARSLGIDIDNSNLQEGAAILNAQTVVTSTKRSQGMTRAKQKTKGESIFQDVTPLLPTDDQCANDDSSGSVQRFEEDINSSNKRNLDEHCPLNVLLENGNEHIEEGSRSLKHTLKVVPGTSYASIGQWKHTDYVSPCPTGRISFKLYDWNPADFPRRLRQQIFDWLANMPVELESYIRSGCIILTFFVTMPQVMWDKVLAEWKGQVQTFILKSGVKLVGTGQLSMPLVEKSLVLKDGKATSAFCKDLLAPFVVDLYPRSLEAGCHTQIYVFGFNFSGGRFLLSFGEQYVECSDWESVDRSHFTAHKIWNSLGNIEVQKVNVFLPDSETFGPAFAEVESVHGLSNFVPVLVADKSICSEINTVRLNYISSASSNICVKSLGKDVKALRSQFGMDILTDLGWALKYITRPLPVDKFELREALIDRLQTLHLFSLEHRCHAVARLVQTAVGNFIQGGNVRNTPEMLKGMKALNISGRLHFSKGTAVKGQLTPRSAADDDSIQAVDKPNKIKGLQGPKCAQQQVHLTRRSELAEGGHDSKMDILPIEEPLLEERISISEEGWNLKACWALSSSWQRKPATGTSTLCTSNKKVTRILVTAVAVVTVCTGMCFMLQHPHEVAEMSMSLRRCLWGSNDLTHV</sequence>
<dbReference type="GO" id="GO:0005634">
    <property type="term" value="C:nucleus"/>
    <property type="evidence" value="ECO:0007669"/>
    <property type="project" value="InterPro"/>
</dbReference>
<evidence type="ECO:0000256" key="2">
    <source>
        <dbReference type="ARBA" id="ARBA00022771"/>
    </source>
</evidence>
<feature type="compositionally biased region" description="Polar residues" evidence="5">
    <location>
        <begin position="85"/>
        <end position="106"/>
    </location>
</feature>
<feature type="region of interest" description="Disordered" evidence="5">
    <location>
        <begin position="72"/>
        <end position="132"/>
    </location>
</feature>
<dbReference type="InterPro" id="IPR004333">
    <property type="entry name" value="SBP_dom"/>
</dbReference>
<dbReference type="Proteomes" id="UP000886520">
    <property type="component" value="Chromosome 25"/>
</dbReference>
<dbReference type="PANTHER" id="PTHR31251">
    <property type="entry name" value="SQUAMOSA PROMOTER-BINDING-LIKE PROTEIN 4"/>
    <property type="match status" value="1"/>
</dbReference>